<keyword evidence="3" id="KW-1185">Reference proteome</keyword>
<keyword evidence="1" id="KW-0472">Membrane</keyword>
<name>A0ABW9K5W5_9FLAO</name>
<evidence type="ECO:0000313" key="2">
    <source>
        <dbReference type="EMBL" id="MFN1218517.1"/>
    </source>
</evidence>
<reference evidence="2 3" key="1">
    <citation type="submission" date="2024-12" db="EMBL/GenBank/DDBJ databases">
        <title>Draft genome sequence of Chryseobacterium kwangjuense AG447.</title>
        <authorList>
            <person name="Cheptsov V.S."/>
            <person name="Belov A."/>
            <person name="Zavarzina A.G."/>
        </authorList>
    </citation>
    <scope>NUCLEOTIDE SEQUENCE [LARGE SCALE GENOMIC DNA]</scope>
    <source>
        <strain evidence="2 3">AG447</strain>
    </source>
</reference>
<proteinExistence type="predicted"/>
<gene>
    <name evidence="2" type="ORF">ACKW6Q_16245</name>
</gene>
<keyword evidence="1" id="KW-0812">Transmembrane</keyword>
<dbReference type="Proteomes" id="UP001634154">
    <property type="component" value="Unassembled WGS sequence"/>
</dbReference>
<evidence type="ECO:0000313" key="3">
    <source>
        <dbReference type="Proteomes" id="UP001634154"/>
    </source>
</evidence>
<dbReference type="RefSeq" id="WP_409357447.1">
    <property type="nucleotide sequence ID" value="NZ_JBJXVJ010000003.1"/>
</dbReference>
<keyword evidence="1" id="KW-1133">Transmembrane helix</keyword>
<protein>
    <recommendedName>
        <fullName evidence="4">Anti-sigma factor</fullName>
    </recommendedName>
</protein>
<sequence>MNTLRDNLDQRIRKQIEEREITPSRDLWSEIEMQTAETPSKSKINWMMAAACIILAFGLGFVLFFNQEKEDIQNSRMTEMRPENVQHKAPAKINSEVKPALAEKKQIKSQENIEILPSETNKEIPASKALAEEVHKVYVKEKAPLIAPVVPQVPIERIIAKTEDSSKNMGKKKRYVDPSTLLFSVEHKDIIQKTKESNVATIDLNGK</sequence>
<comment type="caution">
    <text evidence="2">The sequence shown here is derived from an EMBL/GenBank/DDBJ whole genome shotgun (WGS) entry which is preliminary data.</text>
</comment>
<dbReference type="EMBL" id="JBJXVJ010000003">
    <property type="protein sequence ID" value="MFN1218517.1"/>
    <property type="molecule type" value="Genomic_DNA"/>
</dbReference>
<organism evidence="2 3">
    <name type="scientific">Chryseobacterium kwangjuense</name>
    <dbReference type="NCBI Taxonomy" id="267125"/>
    <lineage>
        <taxon>Bacteria</taxon>
        <taxon>Pseudomonadati</taxon>
        <taxon>Bacteroidota</taxon>
        <taxon>Flavobacteriia</taxon>
        <taxon>Flavobacteriales</taxon>
        <taxon>Weeksellaceae</taxon>
        <taxon>Chryseobacterium group</taxon>
        <taxon>Chryseobacterium</taxon>
    </lineage>
</organism>
<evidence type="ECO:0000256" key="1">
    <source>
        <dbReference type="SAM" id="Phobius"/>
    </source>
</evidence>
<evidence type="ECO:0008006" key="4">
    <source>
        <dbReference type="Google" id="ProtNLM"/>
    </source>
</evidence>
<accession>A0ABW9K5W5</accession>
<feature type="transmembrane region" description="Helical" evidence="1">
    <location>
        <begin position="46"/>
        <end position="66"/>
    </location>
</feature>